<sequence length="118" mass="13820">MSRWQRGVRSYFLLLLSALLSHITLIVSLREESEEAMHQDTDSDVPERGDGGKVKVKWTQEEDDKLKALVQKMGTNDWKHIANYIPNHSEPQCQHRWFKVLDPELVKGRGPKRKTRRL</sequence>
<comment type="caution">
    <text evidence="1">The sequence shown here is derived from an EMBL/GenBank/DDBJ whole genome shotgun (WGS) entry which is preliminary data.</text>
</comment>
<organism evidence="1 2">
    <name type="scientific">Chaenocephalus aceratus</name>
    <name type="common">Blackfin icefish</name>
    <name type="synonym">Chaenichthys aceratus</name>
    <dbReference type="NCBI Taxonomy" id="36190"/>
    <lineage>
        <taxon>Eukaryota</taxon>
        <taxon>Metazoa</taxon>
        <taxon>Chordata</taxon>
        <taxon>Craniata</taxon>
        <taxon>Vertebrata</taxon>
        <taxon>Euteleostomi</taxon>
        <taxon>Actinopterygii</taxon>
        <taxon>Neopterygii</taxon>
        <taxon>Teleostei</taxon>
        <taxon>Neoteleostei</taxon>
        <taxon>Acanthomorphata</taxon>
        <taxon>Eupercaria</taxon>
        <taxon>Perciformes</taxon>
        <taxon>Notothenioidei</taxon>
        <taxon>Channichthyidae</taxon>
        <taxon>Chaenocephalus</taxon>
    </lineage>
</organism>
<dbReference type="EMBL" id="CM043789">
    <property type="protein sequence ID" value="KAI4826453.1"/>
    <property type="molecule type" value="Genomic_DNA"/>
</dbReference>
<gene>
    <name evidence="1" type="ORF">KUCAC02_029900</name>
</gene>
<dbReference type="Proteomes" id="UP001057452">
    <property type="component" value="Chromosome 5"/>
</dbReference>
<keyword evidence="2" id="KW-1185">Reference proteome</keyword>
<protein>
    <submittedName>
        <fullName evidence="1">Uncharacterized protein</fullName>
    </submittedName>
</protein>
<accession>A0ACB9XJD1</accession>
<reference evidence="1" key="1">
    <citation type="submission" date="2022-05" db="EMBL/GenBank/DDBJ databases">
        <title>Chromosome-level genome of Chaenocephalus aceratus.</title>
        <authorList>
            <person name="Park H."/>
        </authorList>
    </citation>
    <scope>NUCLEOTIDE SEQUENCE</scope>
    <source>
        <strain evidence="1">KU_202001</strain>
    </source>
</reference>
<evidence type="ECO:0000313" key="1">
    <source>
        <dbReference type="EMBL" id="KAI4826453.1"/>
    </source>
</evidence>
<evidence type="ECO:0000313" key="2">
    <source>
        <dbReference type="Proteomes" id="UP001057452"/>
    </source>
</evidence>
<name>A0ACB9XJD1_CHAAC</name>
<proteinExistence type="predicted"/>